<dbReference type="InterPro" id="IPR056632">
    <property type="entry name" value="DUF7730"/>
</dbReference>
<dbReference type="PANTHER" id="PTHR42085">
    <property type="entry name" value="F-BOX DOMAIN-CONTAINING PROTEIN"/>
    <property type="match status" value="1"/>
</dbReference>
<proteinExistence type="predicted"/>
<evidence type="ECO:0000313" key="4">
    <source>
        <dbReference type="Proteomes" id="UP000660729"/>
    </source>
</evidence>
<dbReference type="PANTHER" id="PTHR42085:SF1">
    <property type="entry name" value="F-BOX DOMAIN-CONTAINING PROTEIN"/>
    <property type="match status" value="1"/>
</dbReference>
<gene>
    <name evidence="3" type="ORF">HII31_01891</name>
</gene>
<name>A0A8H6VNH1_9PEZI</name>
<keyword evidence="4" id="KW-1185">Reference proteome</keyword>
<accession>A0A8H6VNH1</accession>
<reference evidence="3" key="1">
    <citation type="submission" date="2020-04" db="EMBL/GenBank/DDBJ databases">
        <title>Draft genome resource of the tomato pathogen Pseudocercospora fuligena.</title>
        <authorList>
            <person name="Zaccaron A."/>
        </authorList>
    </citation>
    <scope>NUCLEOTIDE SEQUENCE</scope>
    <source>
        <strain evidence="3">PF001</strain>
    </source>
</reference>
<feature type="region of interest" description="Disordered" evidence="1">
    <location>
        <begin position="246"/>
        <end position="266"/>
    </location>
</feature>
<evidence type="ECO:0000256" key="1">
    <source>
        <dbReference type="SAM" id="MobiDB-lite"/>
    </source>
</evidence>
<feature type="domain" description="DUF7730" evidence="2">
    <location>
        <begin position="4"/>
        <end position="83"/>
    </location>
</feature>
<evidence type="ECO:0000259" key="2">
    <source>
        <dbReference type="Pfam" id="PF24864"/>
    </source>
</evidence>
<dbReference type="AlphaFoldDB" id="A0A8H6VNH1"/>
<comment type="caution">
    <text evidence="3">The sequence shown here is derived from an EMBL/GenBank/DDBJ whole genome shotgun (WGS) entry which is preliminary data.</text>
</comment>
<protein>
    <recommendedName>
        <fullName evidence="2">DUF7730 domain-containing protein</fullName>
    </recommendedName>
</protein>
<dbReference type="OrthoDB" id="3630389at2759"/>
<dbReference type="Proteomes" id="UP000660729">
    <property type="component" value="Unassembled WGS sequence"/>
</dbReference>
<evidence type="ECO:0000313" key="3">
    <source>
        <dbReference type="EMBL" id="KAF7196752.1"/>
    </source>
</evidence>
<organism evidence="3 4">
    <name type="scientific">Pseudocercospora fuligena</name>
    <dbReference type="NCBI Taxonomy" id="685502"/>
    <lineage>
        <taxon>Eukaryota</taxon>
        <taxon>Fungi</taxon>
        <taxon>Dikarya</taxon>
        <taxon>Ascomycota</taxon>
        <taxon>Pezizomycotina</taxon>
        <taxon>Dothideomycetes</taxon>
        <taxon>Dothideomycetidae</taxon>
        <taxon>Mycosphaerellales</taxon>
        <taxon>Mycosphaerellaceae</taxon>
        <taxon>Pseudocercospora</taxon>
    </lineage>
</organism>
<sequence length="266" mass="30138">MDDSLFGKLSPELRNTVYELVLVNSAHIHIKARRNSDTDRAVTRMSGDDSERLDVALLRACKQIHQEATSILYHDNKFNFTNEQDDSASAFENFTMVIGPQNANMLRTCFIVGGASQLVPTEYNDQHKQLKSWGKKVLNLSAQLPKCRISGILRFKVDDTQSERVDSYEIDLSSPHDLFISQLSGAVKEASRRALNVINECKALHYNDPRIEALGRLGDRTFVVSTALSDCFGDLGRHTLGIRKQRSAMRKQKLKQVKQRRRRAFG</sequence>
<dbReference type="EMBL" id="JABCIY010000023">
    <property type="protein sequence ID" value="KAF7196752.1"/>
    <property type="molecule type" value="Genomic_DNA"/>
</dbReference>
<dbReference type="Pfam" id="PF24864">
    <property type="entry name" value="DUF7730"/>
    <property type="match status" value="1"/>
</dbReference>
<dbReference type="InterPro" id="IPR038883">
    <property type="entry name" value="AN11006-like"/>
</dbReference>